<dbReference type="EMBL" id="AHEV01000060">
    <property type="protein sequence ID" value="EJR28743.1"/>
    <property type="molecule type" value="Genomic_DNA"/>
</dbReference>
<evidence type="ECO:0000313" key="1">
    <source>
        <dbReference type="EMBL" id="EJR28743.1"/>
    </source>
</evidence>
<sequence>MSDRVYVTRENLYQIGAELELKSLKEPTYLSFGNHTGLDIHIQIGCDVDGGNWGPKQVNNNTIDNAKSRKIVFGNKATYCFKLWKNDSGSPGEEIGPFEHQVRLNLAGNSDHLEFVIVEIDGDYYFQVFSVREAAIIALILLTGVTE</sequence>
<dbReference type="AlphaFoldDB" id="A0ABC9QUH5"/>
<reference evidence="1 2" key="1">
    <citation type="submission" date="2012-04" db="EMBL/GenBank/DDBJ databases">
        <title>The Genome Sequence of Bacillus cereus VD078.</title>
        <authorList>
            <consortium name="The Broad Institute Genome Sequencing Platform"/>
            <consortium name="The Broad Institute Genome Sequencing Center for Infectious Disease"/>
            <person name="Feldgarden M."/>
            <person name="Van der Auwera G.A."/>
            <person name="Mahillon J."/>
            <person name="Duprez V."/>
            <person name="Timmery S."/>
            <person name="Mattelet C."/>
            <person name="Dierick K."/>
            <person name="Sun M."/>
            <person name="Yu Z."/>
            <person name="Zhu L."/>
            <person name="Hu X."/>
            <person name="Shank E.B."/>
            <person name="Swiecicka I."/>
            <person name="Hansen B.M."/>
            <person name="Andrup L."/>
            <person name="Young S.K."/>
            <person name="Zeng Q."/>
            <person name="Gargeya S."/>
            <person name="Fitzgerald M."/>
            <person name="Haas B."/>
            <person name="Abouelleil A."/>
            <person name="Alvarado L."/>
            <person name="Arachchi H.M."/>
            <person name="Berlin A."/>
            <person name="Chapman S.B."/>
            <person name="Goldberg J."/>
            <person name="Griggs A."/>
            <person name="Gujja S."/>
            <person name="Hansen M."/>
            <person name="Howarth C."/>
            <person name="Imamovic A."/>
            <person name="Larimer J."/>
            <person name="McCowen C."/>
            <person name="Montmayeur A."/>
            <person name="Murphy C."/>
            <person name="Neiman D."/>
            <person name="Pearson M."/>
            <person name="Priest M."/>
            <person name="Roberts A."/>
            <person name="Saif S."/>
            <person name="Shea T."/>
            <person name="Sisk P."/>
            <person name="Sykes S."/>
            <person name="Wortman J."/>
            <person name="Nusbaum C."/>
            <person name="Birren B."/>
        </authorList>
    </citation>
    <scope>NUCLEOTIDE SEQUENCE [LARGE SCALE GENOMIC DNA]</scope>
    <source>
        <strain evidence="1 2">VD078</strain>
    </source>
</reference>
<dbReference type="Proteomes" id="UP000006976">
    <property type="component" value="Unassembled WGS sequence"/>
</dbReference>
<name>A0ABC9QUH5_BACMY</name>
<dbReference type="RefSeq" id="WP_002170119.1">
    <property type="nucleotide sequence ID" value="NZ_JH792257.1"/>
</dbReference>
<proteinExistence type="predicted"/>
<protein>
    <submittedName>
        <fullName evidence="1">Uncharacterized protein</fullName>
    </submittedName>
</protein>
<organism evidence="1 2">
    <name type="scientific">Bacillus mycoides</name>
    <dbReference type="NCBI Taxonomy" id="1405"/>
    <lineage>
        <taxon>Bacteria</taxon>
        <taxon>Bacillati</taxon>
        <taxon>Bacillota</taxon>
        <taxon>Bacilli</taxon>
        <taxon>Bacillales</taxon>
        <taxon>Bacillaceae</taxon>
        <taxon>Bacillus</taxon>
        <taxon>Bacillus cereus group</taxon>
    </lineage>
</organism>
<accession>A0ABC9QUH5</accession>
<evidence type="ECO:0000313" key="2">
    <source>
        <dbReference type="Proteomes" id="UP000006976"/>
    </source>
</evidence>
<comment type="caution">
    <text evidence="1">The sequence shown here is derived from an EMBL/GenBank/DDBJ whole genome shotgun (WGS) entry which is preliminary data.</text>
</comment>
<gene>
    <name evidence="1" type="ORF">III_06080</name>
</gene>